<reference evidence="4 5" key="1">
    <citation type="submission" date="2019-07" db="EMBL/GenBank/DDBJ databases">
        <title>Whole genome shotgun sequence of Pseudonocardia asaccharolytica NBRC 16224.</title>
        <authorList>
            <person name="Hosoyama A."/>
            <person name="Uohara A."/>
            <person name="Ohji S."/>
            <person name="Ichikawa N."/>
        </authorList>
    </citation>
    <scope>NUCLEOTIDE SEQUENCE [LARGE SCALE GENOMIC DNA]</scope>
    <source>
        <strain evidence="4 5">NBRC 16224</strain>
    </source>
</reference>
<accession>A0A511CWG1</accession>
<proteinExistence type="inferred from homology"/>
<dbReference type="PANTHER" id="PTHR48090">
    <property type="entry name" value="UNDECAPRENYL-PHOSPHATE 4-DEOXY-4-FORMAMIDO-L-ARABINOSE TRANSFERASE-RELATED"/>
    <property type="match status" value="1"/>
</dbReference>
<gene>
    <name evidence="4" type="ORF">PA7_07380</name>
</gene>
<organism evidence="4 5">
    <name type="scientific">Pseudonocardia asaccharolytica DSM 44247 = NBRC 16224</name>
    <dbReference type="NCBI Taxonomy" id="1123024"/>
    <lineage>
        <taxon>Bacteria</taxon>
        <taxon>Bacillati</taxon>
        <taxon>Actinomycetota</taxon>
        <taxon>Actinomycetes</taxon>
        <taxon>Pseudonocardiales</taxon>
        <taxon>Pseudonocardiaceae</taxon>
        <taxon>Pseudonocardia</taxon>
    </lineage>
</organism>
<comment type="similarity">
    <text evidence="1">Belongs to the glycosyltransferase 2 family.</text>
</comment>
<feature type="domain" description="Glycosyltransferase 2-like" evidence="3">
    <location>
        <begin position="43"/>
        <end position="202"/>
    </location>
</feature>
<dbReference type="Gene3D" id="3.90.550.10">
    <property type="entry name" value="Spore Coat Polysaccharide Biosynthesis Protein SpsA, Chain A"/>
    <property type="match status" value="1"/>
</dbReference>
<comment type="caution">
    <text evidence="4">The sequence shown here is derived from an EMBL/GenBank/DDBJ whole genome shotgun (WGS) entry which is preliminary data.</text>
</comment>
<evidence type="ECO:0000313" key="4">
    <source>
        <dbReference type="EMBL" id="GEL16901.1"/>
    </source>
</evidence>
<dbReference type="InterPro" id="IPR001173">
    <property type="entry name" value="Glyco_trans_2-like"/>
</dbReference>
<evidence type="ECO:0000256" key="2">
    <source>
        <dbReference type="SAM" id="MobiDB-lite"/>
    </source>
</evidence>
<dbReference type="Proteomes" id="UP000321328">
    <property type="component" value="Unassembled WGS sequence"/>
</dbReference>
<dbReference type="STRING" id="1123024.GCA_000423625_02316"/>
<keyword evidence="5" id="KW-1185">Reference proteome</keyword>
<dbReference type="InterPro" id="IPR029044">
    <property type="entry name" value="Nucleotide-diphossugar_trans"/>
</dbReference>
<dbReference type="CDD" id="cd04179">
    <property type="entry name" value="DPM_DPG-synthase_like"/>
    <property type="match status" value="1"/>
</dbReference>
<dbReference type="InterPro" id="IPR050256">
    <property type="entry name" value="Glycosyltransferase_2"/>
</dbReference>
<evidence type="ECO:0000256" key="1">
    <source>
        <dbReference type="ARBA" id="ARBA00006739"/>
    </source>
</evidence>
<sequence length="299" mass="32865">MIHGEQLTMTATLDADSVEPGPSKPATRGEIGARRWPSIHSLSIVIPALNEEENIPRVIGTIPREEIAAEGCDLEIIIVDNASNDATAEVATAHGALVYLQPARGYGNAYHTGFAVARGDVIATGDADCTYPFDALPGLLDHMQAGRFDFLSTNRLGRANRNAMKRSHTVGNRVLTAANRGLFHVPFRDSQSGMWIFRRRIWRHLDVRSGGMPFSQEIKNEAYVKGFRCDEVPIEYRPRGGMVKLNAFRDGTRNVSQLAGHRMRARRQLVVVRRLADSIGDGLVPRPTGTTAVLRVDSS</sequence>
<evidence type="ECO:0000259" key="3">
    <source>
        <dbReference type="Pfam" id="PF00535"/>
    </source>
</evidence>
<dbReference type="Pfam" id="PF00535">
    <property type="entry name" value="Glycos_transf_2"/>
    <property type="match status" value="1"/>
</dbReference>
<dbReference type="AlphaFoldDB" id="A0A511CWG1"/>
<protein>
    <recommendedName>
        <fullName evidence="3">Glycosyltransferase 2-like domain-containing protein</fullName>
    </recommendedName>
</protein>
<dbReference type="SUPFAM" id="SSF53448">
    <property type="entry name" value="Nucleotide-diphospho-sugar transferases"/>
    <property type="match status" value="1"/>
</dbReference>
<feature type="region of interest" description="Disordered" evidence="2">
    <location>
        <begin position="1"/>
        <end position="32"/>
    </location>
</feature>
<dbReference type="EMBL" id="BJVI01000004">
    <property type="protein sequence ID" value="GEL16901.1"/>
    <property type="molecule type" value="Genomic_DNA"/>
</dbReference>
<dbReference type="PANTHER" id="PTHR48090:SF7">
    <property type="entry name" value="RFBJ PROTEIN"/>
    <property type="match status" value="1"/>
</dbReference>
<evidence type="ECO:0000313" key="5">
    <source>
        <dbReference type="Proteomes" id="UP000321328"/>
    </source>
</evidence>
<name>A0A511CWG1_9PSEU</name>